<dbReference type="RefSeq" id="WP_023509534.1">
    <property type="nucleotide sequence ID" value="NZ_AWTC01000004.1"/>
</dbReference>
<dbReference type="PANTHER" id="PTHR43386">
    <property type="entry name" value="OLIGOPEPTIDE TRANSPORT SYSTEM PERMEASE PROTEIN APPC"/>
    <property type="match status" value="1"/>
</dbReference>
<dbReference type="EMBL" id="AWTC01000004">
    <property type="protein sequence ID" value="EST12703.1"/>
    <property type="molecule type" value="Genomic_DNA"/>
</dbReference>
<dbReference type="InterPro" id="IPR000515">
    <property type="entry name" value="MetI-like"/>
</dbReference>
<dbReference type="Pfam" id="PF12911">
    <property type="entry name" value="OppC_N"/>
    <property type="match status" value="1"/>
</dbReference>
<feature type="transmembrane region" description="Helical" evidence="7">
    <location>
        <begin position="136"/>
        <end position="156"/>
    </location>
</feature>
<feature type="transmembrane region" description="Helical" evidence="7">
    <location>
        <begin position="38"/>
        <end position="60"/>
    </location>
</feature>
<protein>
    <submittedName>
        <fullName evidence="9">Peptide ABC transporter permease</fullName>
    </submittedName>
</protein>
<keyword evidence="5 7" id="KW-1133">Transmembrane helix</keyword>
<dbReference type="InterPro" id="IPR050366">
    <property type="entry name" value="BP-dependent_transpt_permease"/>
</dbReference>
<evidence type="ECO:0000256" key="5">
    <source>
        <dbReference type="ARBA" id="ARBA00022989"/>
    </source>
</evidence>
<evidence type="ECO:0000256" key="3">
    <source>
        <dbReference type="ARBA" id="ARBA00022475"/>
    </source>
</evidence>
<organism evidence="9 10">
    <name type="scientific">Sporolactobacillus laevolacticus DSM 442</name>
    <dbReference type="NCBI Taxonomy" id="1395513"/>
    <lineage>
        <taxon>Bacteria</taxon>
        <taxon>Bacillati</taxon>
        <taxon>Bacillota</taxon>
        <taxon>Bacilli</taxon>
        <taxon>Bacillales</taxon>
        <taxon>Sporolactobacillaceae</taxon>
        <taxon>Sporolactobacillus</taxon>
    </lineage>
</organism>
<name>V6IYX6_9BACL</name>
<dbReference type="STRING" id="1395513.P343_06215"/>
<dbReference type="GO" id="GO:0055085">
    <property type="term" value="P:transmembrane transport"/>
    <property type="evidence" value="ECO:0007669"/>
    <property type="project" value="InterPro"/>
</dbReference>
<dbReference type="AlphaFoldDB" id="V6IYX6"/>
<keyword evidence="6 7" id="KW-0472">Membrane</keyword>
<comment type="caution">
    <text evidence="9">The sequence shown here is derived from an EMBL/GenBank/DDBJ whole genome shotgun (WGS) entry which is preliminary data.</text>
</comment>
<evidence type="ECO:0000256" key="1">
    <source>
        <dbReference type="ARBA" id="ARBA00004651"/>
    </source>
</evidence>
<reference evidence="9 10" key="1">
    <citation type="journal article" date="2013" name="Genome Announc.">
        <title>Genome Sequence of Sporolactobacillus laevolacticus DSM442, an Efficient Polymer-Grade D-Lactate Producer from Agricultural Waste Cottonseed as a Nitrogen Source.</title>
        <authorList>
            <person name="Wang H."/>
            <person name="Wang L."/>
            <person name="Ju J."/>
            <person name="Yu B."/>
            <person name="Ma Y."/>
        </authorList>
    </citation>
    <scope>NUCLEOTIDE SEQUENCE [LARGE SCALE GENOMIC DNA]</scope>
    <source>
        <strain evidence="9 10">DSM 442</strain>
    </source>
</reference>
<feature type="transmembrane region" description="Helical" evidence="7">
    <location>
        <begin position="264"/>
        <end position="285"/>
    </location>
</feature>
<comment type="subcellular location">
    <subcellularLocation>
        <location evidence="1 7">Cell membrane</location>
        <topology evidence="1 7">Multi-pass membrane protein</topology>
    </subcellularLocation>
</comment>
<dbReference type="Proteomes" id="UP000018296">
    <property type="component" value="Unassembled WGS sequence"/>
</dbReference>
<dbReference type="Pfam" id="PF00528">
    <property type="entry name" value="BPD_transp_1"/>
    <property type="match status" value="1"/>
</dbReference>
<keyword evidence="10" id="KW-1185">Reference proteome</keyword>
<dbReference type="Gene3D" id="1.10.3720.10">
    <property type="entry name" value="MetI-like"/>
    <property type="match status" value="1"/>
</dbReference>
<dbReference type="SUPFAM" id="SSF161098">
    <property type="entry name" value="MetI-like"/>
    <property type="match status" value="1"/>
</dbReference>
<evidence type="ECO:0000259" key="8">
    <source>
        <dbReference type="PROSITE" id="PS50928"/>
    </source>
</evidence>
<dbReference type="InterPro" id="IPR025966">
    <property type="entry name" value="OppC_N"/>
</dbReference>
<gene>
    <name evidence="9" type="ORF">P343_06215</name>
</gene>
<dbReference type="CDD" id="cd06261">
    <property type="entry name" value="TM_PBP2"/>
    <property type="match status" value="1"/>
</dbReference>
<feature type="domain" description="ABC transmembrane type-1" evidence="8">
    <location>
        <begin position="97"/>
        <end position="286"/>
    </location>
</feature>
<evidence type="ECO:0000313" key="10">
    <source>
        <dbReference type="Proteomes" id="UP000018296"/>
    </source>
</evidence>
<dbReference type="PATRIC" id="fig|1395513.3.peg.1271"/>
<evidence type="ECO:0000256" key="2">
    <source>
        <dbReference type="ARBA" id="ARBA00022448"/>
    </source>
</evidence>
<evidence type="ECO:0000313" key="9">
    <source>
        <dbReference type="EMBL" id="EST12703.1"/>
    </source>
</evidence>
<evidence type="ECO:0000256" key="6">
    <source>
        <dbReference type="ARBA" id="ARBA00023136"/>
    </source>
</evidence>
<dbReference type="PANTHER" id="PTHR43386:SF1">
    <property type="entry name" value="D,D-DIPEPTIDE TRANSPORT SYSTEM PERMEASE PROTEIN DDPC-RELATED"/>
    <property type="match status" value="1"/>
</dbReference>
<keyword evidence="3" id="KW-1003">Cell membrane</keyword>
<dbReference type="GO" id="GO:0005886">
    <property type="term" value="C:plasma membrane"/>
    <property type="evidence" value="ECO:0007669"/>
    <property type="project" value="UniProtKB-SubCell"/>
</dbReference>
<dbReference type="InterPro" id="IPR035906">
    <property type="entry name" value="MetI-like_sf"/>
</dbReference>
<keyword evidence="2 7" id="KW-0813">Transport</keyword>
<dbReference type="eggNOG" id="COG1173">
    <property type="taxonomic scope" value="Bacteria"/>
</dbReference>
<feature type="transmembrane region" description="Helical" evidence="7">
    <location>
        <begin position="210"/>
        <end position="231"/>
    </location>
</feature>
<dbReference type="OrthoDB" id="9797472at2"/>
<sequence length="297" mass="32794">MHDVRYELLNPATLGSKQVTYTERRETVLYRLFHDRRAVTAGSVLVLLTIICLLAFLSPYDPNQLSIMDKLHAPSWAHWFGTDDHGRDYFTRILYGGQVSLAVGLLSMLIAVSLGTIVGTVSGYLGGVIDGLFMRFLDVFMSLPSFFILMILNAYLKPSVQNMIIIIGLLSWMDVARIVRSQTMSIKEQEFMLYARSIGVRMWRTIFKHLIPGVMPSIVVAASLNVANAILTESALSFLGLGVQPPASSWGSMLNNAQGYLGTASYLAIFPGVLILIVILSFNVIGDALRDALEPTE</sequence>
<dbReference type="PROSITE" id="PS50928">
    <property type="entry name" value="ABC_TM1"/>
    <property type="match status" value="1"/>
</dbReference>
<evidence type="ECO:0000256" key="4">
    <source>
        <dbReference type="ARBA" id="ARBA00022692"/>
    </source>
</evidence>
<keyword evidence="4 7" id="KW-0812">Transmembrane</keyword>
<accession>V6IYX6</accession>
<comment type="similarity">
    <text evidence="7">Belongs to the binding-protein-dependent transport system permease family.</text>
</comment>
<proteinExistence type="inferred from homology"/>
<evidence type="ECO:0000256" key="7">
    <source>
        <dbReference type="RuleBase" id="RU363032"/>
    </source>
</evidence>
<feature type="transmembrane region" description="Helical" evidence="7">
    <location>
        <begin position="99"/>
        <end position="124"/>
    </location>
</feature>